<name>A0A9W7JFN5_HIBTR</name>
<evidence type="ECO:0000313" key="2">
    <source>
        <dbReference type="EMBL" id="GMJ14422.1"/>
    </source>
</evidence>
<dbReference type="AlphaFoldDB" id="A0A9W7JFN5"/>
<evidence type="ECO:0000256" key="1">
    <source>
        <dbReference type="SAM" id="MobiDB-lite"/>
    </source>
</evidence>
<keyword evidence="3" id="KW-1185">Reference proteome</keyword>
<protein>
    <submittedName>
        <fullName evidence="2">Uncharacterized protein</fullName>
    </submittedName>
</protein>
<dbReference type="Proteomes" id="UP001165190">
    <property type="component" value="Unassembled WGS sequence"/>
</dbReference>
<dbReference type="PANTHER" id="PTHR13281:SF0">
    <property type="entry name" value="TRANSMEMBRANE PROTEIN 70, MITOCHONDRIAL"/>
    <property type="match status" value="1"/>
</dbReference>
<organism evidence="2 3">
    <name type="scientific">Hibiscus trionum</name>
    <name type="common">Flower of an hour</name>
    <dbReference type="NCBI Taxonomy" id="183268"/>
    <lineage>
        <taxon>Eukaryota</taxon>
        <taxon>Viridiplantae</taxon>
        <taxon>Streptophyta</taxon>
        <taxon>Embryophyta</taxon>
        <taxon>Tracheophyta</taxon>
        <taxon>Spermatophyta</taxon>
        <taxon>Magnoliopsida</taxon>
        <taxon>eudicotyledons</taxon>
        <taxon>Gunneridae</taxon>
        <taxon>Pentapetalae</taxon>
        <taxon>rosids</taxon>
        <taxon>malvids</taxon>
        <taxon>Malvales</taxon>
        <taxon>Malvaceae</taxon>
        <taxon>Malvoideae</taxon>
        <taxon>Hibiscus</taxon>
    </lineage>
</organism>
<evidence type="ECO:0000313" key="3">
    <source>
        <dbReference type="Proteomes" id="UP001165190"/>
    </source>
</evidence>
<dbReference type="EMBL" id="BSYR01000069">
    <property type="protein sequence ID" value="GMJ14422.1"/>
    <property type="molecule type" value="Genomic_DNA"/>
</dbReference>
<reference evidence="2" key="1">
    <citation type="submission" date="2023-05" db="EMBL/GenBank/DDBJ databases">
        <title>Genome and transcriptome analyses reveal genes involved in the formation of fine ridges on petal epidermal cells in Hibiscus trionum.</title>
        <authorList>
            <person name="Koshimizu S."/>
            <person name="Masuda S."/>
            <person name="Ishii T."/>
            <person name="Shirasu K."/>
            <person name="Hoshino A."/>
            <person name="Arita M."/>
        </authorList>
    </citation>
    <scope>NUCLEOTIDE SEQUENCE</scope>
    <source>
        <strain evidence="2">Hamamatsu line</strain>
    </source>
</reference>
<sequence length="114" mass="12642">MARTALFHLLRSQSKQLISRNIHSAYPCRFATRSVTQYARPNLNSAGTIFSVQKRWASQAKTTEGDNKISIGPQKGREDDEDEKDAGVVYYGPISSTIKKVKMLSLSTCCLSVS</sequence>
<dbReference type="GO" id="GO:0031966">
    <property type="term" value="C:mitochondrial membrane"/>
    <property type="evidence" value="ECO:0007669"/>
    <property type="project" value="TreeGrafter"/>
</dbReference>
<accession>A0A9W7JFN5</accession>
<dbReference type="InterPro" id="IPR009724">
    <property type="entry name" value="TMEM70"/>
</dbReference>
<dbReference type="OrthoDB" id="156886at2759"/>
<proteinExistence type="predicted"/>
<feature type="region of interest" description="Disordered" evidence="1">
    <location>
        <begin position="59"/>
        <end position="83"/>
    </location>
</feature>
<comment type="caution">
    <text evidence="2">The sequence shown here is derived from an EMBL/GenBank/DDBJ whole genome shotgun (WGS) entry which is preliminary data.</text>
</comment>
<gene>
    <name evidence="2" type="ORF">HRI_005111400</name>
</gene>
<dbReference type="GO" id="GO:0033615">
    <property type="term" value="P:mitochondrial proton-transporting ATP synthase complex assembly"/>
    <property type="evidence" value="ECO:0007669"/>
    <property type="project" value="TreeGrafter"/>
</dbReference>
<dbReference type="PANTHER" id="PTHR13281">
    <property type="entry name" value="TRANSMEMBRANE PROTEIN 70, MITOCHONDRIAL"/>
    <property type="match status" value="1"/>
</dbReference>